<reference evidence="15" key="3">
    <citation type="submission" date="2025-09" db="UniProtKB">
        <authorList>
            <consortium name="Ensembl"/>
        </authorList>
    </citation>
    <scope>IDENTIFICATION</scope>
</reference>
<evidence type="ECO:0000256" key="4">
    <source>
        <dbReference type="ARBA" id="ARBA00022701"/>
    </source>
</evidence>
<dbReference type="Gene3D" id="1.20.58.1120">
    <property type="match status" value="1"/>
</dbReference>
<dbReference type="Gene3D" id="3.20.180.20">
    <property type="entry name" value="Dynein heavy chain, N-terminal domain 2"/>
    <property type="match status" value="1"/>
</dbReference>
<dbReference type="InterPro" id="IPR024317">
    <property type="entry name" value="Dynein_heavy_chain_D4_dom"/>
</dbReference>
<evidence type="ECO:0000256" key="1">
    <source>
        <dbReference type="ARBA" id="ARBA00004245"/>
    </source>
</evidence>
<evidence type="ECO:0000256" key="9">
    <source>
        <dbReference type="ARBA" id="ARBA00023054"/>
    </source>
</evidence>
<evidence type="ECO:0000313" key="15">
    <source>
        <dbReference type="Ensembl" id="ENSLOCP00000021078.1"/>
    </source>
</evidence>
<reference evidence="15" key="2">
    <citation type="submission" date="2025-08" db="UniProtKB">
        <authorList>
            <consortium name="Ensembl"/>
        </authorList>
    </citation>
    <scope>IDENTIFICATION</scope>
</reference>
<keyword evidence="7" id="KW-0067">ATP-binding</keyword>
<dbReference type="HOGENOM" id="CLU_000038_9_1_1"/>
<dbReference type="Pfam" id="PF22597">
    <property type="entry name" value="DYN_lid"/>
    <property type="match status" value="1"/>
</dbReference>
<dbReference type="InterPro" id="IPR013602">
    <property type="entry name" value="Dynein_heavy_linker"/>
</dbReference>
<dbReference type="InterPro" id="IPR013594">
    <property type="entry name" value="Dynein_heavy_tail"/>
</dbReference>
<evidence type="ECO:0000256" key="6">
    <source>
        <dbReference type="ARBA" id="ARBA00022741"/>
    </source>
</evidence>
<feature type="compositionally biased region" description="Basic and acidic residues" evidence="13">
    <location>
        <begin position="3588"/>
        <end position="3599"/>
    </location>
</feature>
<keyword evidence="16" id="KW-1185">Reference proteome</keyword>
<dbReference type="GO" id="GO:0005524">
    <property type="term" value="F:ATP binding"/>
    <property type="evidence" value="ECO:0007669"/>
    <property type="project" value="UniProtKB-KW"/>
</dbReference>
<dbReference type="GO" id="GO:0007018">
    <property type="term" value="P:microtubule-based movement"/>
    <property type="evidence" value="ECO:0007669"/>
    <property type="project" value="InterPro"/>
</dbReference>
<dbReference type="InterPro" id="IPR054354">
    <property type="entry name" value="DYNC2H1-like_lid"/>
</dbReference>
<feature type="compositionally biased region" description="Polar residues" evidence="13">
    <location>
        <begin position="514"/>
        <end position="528"/>
    </location>
</feature>
<dbReference type="Gene3D" id="1.20.140.100">
    <property type="entry name" value="Dynein heavy chain, N-terminal domain 2"/>
    <property type="match status" value="1"/>
</dbReference>
<feature type="region of interest" description="Disordered" evidence="13">
    <location>
        <begin position="514"/>
        <end position="539"/>
    </location>
</feature>
<dbReference type="EMBL" id="AHAT01026677">
    <property type="status" value="NOT_ANNOTATED_CDS"/>
    <property type="molecule type" value="Genomic_DNA"/>
</dbReference>
<dbReference type="Ensembl" id="ENSLOCT00000021114.1">
    <property type="protein sequence ID" value="ENSLOCP00000021078.1"/>
    <property type="gene ID" value="ENSLOCG00000017058.1"/>
</dbReference>
<dbReference type="SUPFAM" id="SSF52540">
    <property type="entry name" value="P-loop containing nucleoside triphosphate hydrolases"/>
    <property type="match status" value="3"/>
</dbReference>
<name>W5NKB9_LEPOC</name>
<sequence>MARDIFCGQMRDSLVGSLRSQLSEVFTPLLRVQKHWGSCPPEHVAQFLAELDRYAVSLQDSAGAVSLERQQILKKPTKLVSPDVTQKRSAAFDSDVIGEHEALVSEWMKIIEHILHEGGDDRVLDINTSPFTELERWRRRQRTLESITEQLRGKESKTVIGLLISTKSRLLKKWKAVDISITDVTNDTKSKVKYLEALQRHFDALAREKNPVNLMDSVLPGMIVGIKQMDAISRSFARNGYLGILLTKVCNQLTVACREFLKADIVKEETDDRLWHRVKEEMEKGSSSPLQPGFPHKNKGKEKKPQLSMQTHTLYERIQACLTLQAFYLDAVRQLRDALGGAHGMHRFSSSSSLSTMQGKLTSYSVGRAPKSSVRKASVTSSYDHSHDCQGTGILLTDEETIMHNMDTLCCKLRQFANVILTLQQYKELSESTEGLQKPSHEDLFINDNTDGESTHDQTDDPQTKEEYLAVETLKTDTIPHGTEPYHLQTLIEEDEAQSGGLPSAHSELQSLKTLQNEGSSEPLQPTCQEGEEENGDGLTNEEKHMLRNLYNWEDLDEEGASLSAVIGDCVNNMIDTMASVVSTSVLLDVEKKDTDQFEEAYSDFLVMNQQLESYISVYIQALFLRKLNTREALSVLHRFSVVSQRQGIQPMINECYVEALDWFYEEIKDVQEIYEKYKDDPVLPKNMPPASGAIYWSRQLLSRIDGPMKVFKGVRVVASSYSYSQAVQLYNRIAAALVAFEHLWYQKWRSEVDGCLLGLKATLLVRHPLTGEFMVNCDERVIQLFEETKWMIRFRMEVPPPAVLSLKQERKFKTYRSNLQDLLQELQSVKKEIPECLTTQFAFPLETVGRHLQPGLSVLTWSSIDIEAFLHNVHTDISRLKIVVEKISEMKAAVIDKTLSDIQKLVLFNADEILFESKSPQEFLHILTSSLKMKQVELEEKVKTIQTAISDIRAVLKAASHQTLPKGNQTACTASSSSSHHNSDDSSRPVSEYFRDQTCKAILCCICHSLLILARVSGCDLDRLAEKHLCHQEEGCPIYNSSNVSLSTRTENLTNTVFPDSLRFTLRLRLTIPTIVTDPSVESAQHALIEAASAVMDITDSLKWNLGEDKNDALPLDVRGEETIQHILGHLSNAINGLKPLVEKHIFQYSQFDFLWKDDMNSQFSELTETNCELFIIVKEVERLQKIEQKITDIPLVFQTGCLWLDTSPIKDALRGFAGVWKFRYASVLHQDVKKRLDEVIRYKKESDQQLLAEVISLEELNISLCLLEELLDMENKIDGMYQPIESTYQQLGSFDLRLPRQEVMEVMNLRSNWAELMALADRVRRHLLKDKKTMFEQELDKQVKGFAVDVIQLRNSFDTQGPAAPRLSPEEAVKKLQIFQEKFQVYDAKRKTLNSLQRLFSITPKAFPELDRTGKDLLELGTLYELFQKFLSFNERFRDTLWAKADLKQSNEEVMNYWSQCLAEKDKLKDWDPYHEMAAQIQFYIDRFPILHKLAAKEIRNRHWLEVMAVTGSSFPLEATVFKLHHLLDVELMKHQAGITSIATAAREELQLEVKMRAIEEEWTEQVLSFEAYRTMGPVLLGKEDTLLTLEQAEHARLLLAQMLTSPHIGPLKEEAASWTDKLKEVGNILELWLEVQDLWRNLEPVFSDANLSKELPQEAKRFAKVERTWIKMMHSAYRTRNVLQCCCATEVPKEVILQRMRKDLEVCCQFLSHFLEMKRQAFPRFYFLPDLVLLSFLSHPTDVGLLRNHFGLIFSGVASLALERSDSCSSSCSSEPADPHFSPGAAEGLESASYRSLTHMTDSDSLFPKSLRSAGLSLGSPIPLSSREATKGMMAVSVIANDGECLQLGEEVHISSAVEEWLSDLQSSIQQTLERSMTDATLDISQGVGIDEWTYKHPFQIARLCLLYCWTRDCEAAITNVKSDRKALPGAVKKHSGMIFKLSNIISKGSWNHREELVTASQKLKLENMIMFAVYLRDVMESLSTRKVREITDFEWRRALRVYSDEKDDKRHVICIHNAQYECGYEFYGAEAPVIMTPATEKSFLALSYTQQNLGGAAVLGDHGTGKTETLKGFAHLLGKFLLLFHCSYHSNPASITKILHGAAMDGCWVCFDDFHLLKKSAVSAVMFNSQTLYDCLKAKLNTCVLGDGKEVTLNRSLSLFVTAHCRPGGETLPSDVRALFRTVSLAAHDRAVILRGTLAAFGFKSPRMLTHRILLVSRLTQEQLPEGLHHLFSLASLVSVVQRAAQKKAERRVRAEGRQNHTEVRMGGERTSRSNSVTSTLPFAATALSPSLSLKTVQSMDRKTVATHSNAMTSAARLDHALLGETLHECLGPRMKGDDVMVFDQIVKDMFGCQLDASVSEGCLQSENALDGAILTAAKNISLVPHVPWVKKVKQLYRLSQCHQGIIVAGPPGAGKSSCISTLIRALNMMPLDQQAESPGIPSEEQKELPSHKLVKFNPQATDDSTLLFGFQAPHVWIDSIVTHAWRKAIRQSGISWLCFDGTLTQTWADHFSSVLETKKVLQLSNGEHLPLTSNIRLLFETSDLELASPALISRAGIIYVDSDTTGWRPLAKIWLAQRNEQENKVLSQAFNSTLDPIFNFVLHDVKLPVPLTEVGLFQTITSLLQAMLNDKAQSLGGPLHIERLFLFCLIWLVGGLLKSNEKKKFGEILKACTANLPDCDDEISVFDYYVDESGEWDPWQSRMSQHSSLSSPDGLGEVFVETIDTLAVRIFLEYTDMASQNVLLVGSRGCGKSALLNDFNNTQEKTNFLTKRMIFSGSSKAKNLQEMFEQSIVHRQGFLFGAKDGKTLQILIDDINLPETQCCELLRQVLDDKVLFKLTKPFEKRQIEDVVVQATMSLPESLSENTISRRLLRHFAVLCLPPPEGYKLNQVVFTVLQANMAKNNGQQLENSLHSALVSASCSLLESIKTVLRPSTDLGRQHYAFSLREMTRAFESLCILSPGERKNADGVISLWHHEVKHIVGDRLCRHADLSWFQQQLKSTIEQEFSMHQYDLQQHYVTFPLDKTVNNRLAEVPELEVKVQLQAVKGFQEVKSCVQSYVQQYNKELGNHVLDIQLSENTLAHVVGIHRALVYQYSGNLLVVGSPGSHLRTLLKLALFVSHIPLHNLDASQPAQFFSSLKSAVRLTAEGKTAALLLTARELTDESYLDAINSILISGDYVPLFTPEEIRDILQVLNPALPQNPAFARDPNLCLASRVKSNLHVIMCLPPDHTLLKTASVRYPGFLSGCHVLWICDWKEEAVLREAEHFISTCDVLENMSEGTRKTVAGAMASIHHQMLTECQQVPWAGHCGPTLTLDTFTAQKTESDSKETAKTETLTVPNLPYSAAIVKESISVLLKNEHKSVYNKVFCGPSTFRHYLETFSHIYFLKCTELEKTRTLLRNVLETLEQSRIDAQNTQDSIKRLVVQYEDAKYTASQLLYKLSARASALEQLKEKLGIGAESLKVFLAQAESGSEEIEMEALLKDSEDEFDQYDEAFFQMKEVNTKSHLSQLDEDLRMARNEMEEARNRLTHAKTQVMHWCNKVDRSCIERVSRCQNPPFLLAQVMEMVLVMLDLIPCPADTERETPRLKHPGETPEAGHSQKSSRGARTARRWPARGFGKSSNDKVDRSWWKALQSHVGDSSKFVDMLQNVARQEAGLPSHVLERVESYLGKTTEGSLGVTGEGSLLENAAPHASPQSIAPARKLPAESGARRGEITIAAARYSSEEAAALVALVVALVEYTKLCGPLRSTLEQVHVLETQKEDHERSHQETLKVPFLRHLSCVVMTEGQELVHCNSQSNRVALEISGVCSGLQILLGQQSYLCFRVKQFIFMSMK</sequence>
<feature type="domain" description="AAA+ ATPase" evidence="14">
    <location>
        <begin position="2406"/>
        <end position="2692"/>
    </location>
</feature>
<keyword evidence="6" id="KW-0547">Nucleotide-binding</keyword>
<dbReference type="InterPro" id="IPR042228">
    <property type="entry name" value="Dynein_linker_3"/>
</dbReference>
<dbReference type="EMBL" id="AHAT01026675">
    <property type="status" value="NOT_ANNOTATED_CDS"/>
    <property type="molecule type" value="Genomic_DNA"/>
</dbReference>
<comment type="similarity">
    <text evidence="2">Belongs to the dynein heavy chain family.</text>
</comment>
<evidence type="ECO:0000256" key="11">
    <source>
        <dbReference type="ARBA" id="ARBA00023212"/>
    </source>
</evidence>
<keyword evidence="9 12" id="KW-0175">Coiled coil</keyword>
<protein>
    <submittedName>
        <fullName evidence="15">Dynein heavy chain 8, axonemal-like</fullName>
    </submittedName>
</protein>
<dbReference type="Gene3D" id="1.10.287.2620">
    <property type="match status" value="1"/>
</dbReference>
<dbReference type="GO" id="GO:0051959">
    <property type="term" value="F:dynein light intermediate chain binding"/>
    <property type="evidence" value="ECO:0007669"/>
    <property type="project" value="InterPro"/>
</dbReference>
<dbReference type="Gene3D" id="3.40.50.300">
    <property type="entry name" value="P-loop containing nucleotide triphosphate hydrolases"/>
    <property type="match status" value="3"/>
</dbReference>
<dbReference type="Pfam" id="PF08385">
    <property type="entry name" value="DHC_N1"/>
    <property type="match status" value="2"/>
</dbReference>
<evidence type="ECO:0000256" key="8">
    <source>
        <dbReference type="ARBA" id="ARBA00023017"/>
    </source>
</evidence>
<dbReference type="EMBL" id="AHAT01026676">
    <property type="status" value="NOT_ANNOTATED_CDS"/>
    <property type="molecule type" value="Genomic_DNA"/>
</dbReference>
<feature type="region of interest" description="Disordered" evidence="13">
    <location>
        <begin position="281"/>
        <end position="305"/>
    </location>
</feature>
<dbReference type="Proteomes" id="UP000018468">
    <property type="component" value="Linkage group LG1"/>
</dbReference>
<feature type="region of interest" description="Disordered" evidence="13">
    <location>
        <begin position="3588"/>
        <end position="3628"/>
    </location>
</feature>
<dbReference type="Pfam" id="PF12780">
    <property type="entry name" value="AAA_8"/>
    <property type="match status" value="1"/>
</dbReference>
<dbReference type="GO" id="GO:0045505">
    <property type="term" value="F:dynein intermediate chain binding"/>
    <property type="evidence" value="ECO:0007669"/>
    <property type="project" value="InterPro"/>
</dbReference>
<dbReference type="PANTHER" id="PTHR46532:SF13">
    <property type="entry name" value="CYTOPLASMIC DYNEIN 1 HEAVY CHAIN 1"/>
    <property type="match status" value="1"/>
</dbReference>
<dbReference type="STRING" id="7918.ENSLOCP00000021078"/>
<reference evidence="16" key="1">
    <citation type="submission" date="2011-12" db="EMBL/GenBank/DDBJ databases">
        <title>The Draft Genome of Lepisosteus oculatus.</title>
        <authorList>
            <consortium name="The Broad Institute Genome Assembly &amp; Analysis Group"/>
            <consortium name="Computational R&amp;D Group"/>
            <consortium name="and Sequencing Platform"/>
            <person name="Di Palma F."/>
            <person name="Alfoldi J."/>
            <person name="Johnson J."/>
            <person name="Berlin A."/>
            <person name="Gnerre S."/>
            <person name="Jaffe D."/>
            <person name="MacCallum I."/>
            <person name="Young S."/>
            <person name="Walker B.J."/>
            <person name="Lander E.S."/>
            <person name="Lindblad-Toh K."/>
        </authorList>
    </citation>
    <scope>NUCLEOTIDE SEQUENCE [LARGE SCALE GENOMIC DNA]</scope>
</reference>
<dbReference type="EMBL" id="AHAT01026674">
    <property type="status" value="NOT_ANNOTATED_CDS"/>
    <property type="molecule type" value="Genomic_DNA"/>
</dbReference>
<dbReference type="Pfam" id="PF08393">
    <property type="entry name" value="DHC_N2"/>
    <property type="match status" value="1"/>
</dbReference>
<evidence type="ECO:0000259" key="14">
    <source>
        <dbReference type="SMART" id="SM00382"/>
    </source>
</evidence>
<comment type="subcellular location">
    <subcellularLocation>
        <location evidence="1">Cytoplasm</location>
        <location evidence="1">Cytoskeleton</location>
    </subcellularLocation>
</comment>
<accession>W5NKB9</accession>
<dbReference type="InterPro" id="IPR026983">
    <property type="entry name" value="DHC"/>
</dbReference>
<dbReference type="SMART" id="SM00382">
    <property type="entry name" value="AAA"/>
    <property type="match status" value="3"/>
</dbReference>
<feature type="coiled-coil region" evidence="12">
    <location>
        <begin position="3514"/>
        <end position="3541"/>
    </location>
</feature>
<evidence type="ECO:0000256" key="10">
    <source>
        <dbReference type="ARBA" id="ARBA00023175"/>
    </source>
</evidence>
<dbReference type="InterPro" id="IPR027417">
    <property type="entry name" value="P-loop_NTPase"/>
</dbReference>
<evidence type="ECO:0000256" key="5">
    <source>
        <dbReference type="ARBA" id="ARBA00022737"/>
    </source>
</evidence>
<dbReference type="Gene3D" id="1.20.920.20">
    <property type="match status" value="1"/>
</dbReference>
<keyword evidence="10" id="KW-0505">Motor protein</keyword>
<dbReference type="GeneTree" id="ENSGT00940000169423"/>
<dbReference type="eggNOG" id="KOG3595">
    <property type="taxonomic scope" value="Eukaryota"/>
</dbReference>
<dbReference type="Pfam" id="PF17852">
    <property type="entry name" value="Dynein_AAA_lid"/>
    <property type="match status" value="1"/>
</dbReference>
<organism evidence="15 16">
    <name type="scientific">Lepisosteus oculatus</name>
    <name type="common">Spotted gar</name>
    <dbReference type="NCBI Taxonomy" id="7918"/>
    <lineage>
        <taxon>Eukaryota</taxon>
        <taxon>Metazoa</taxon>
        <taxon>Chordata</taxon>
        <taxon>Craniata</taxon>
        <taxon>Vertebrata</taxon>
        <taxon>Euteleostomi</taxon>
        <taxon>Actinopterygii</taxon>
        <taxon>Neopterygii</taxon>
        <taxon>Holostei</taxon>
        <taxon>Semionotiformes</taxon>
        <taxon>Lepisosteidae</taxon>
        <taxon>Lepisosteus</taxon>
    </lineage>
</organism>
<dbReference type="Pfam" id="PF12774">
    <property type="entry name" value="AAA_6"/>
    <property type="match status" value="2"/>
</dbReference>
<dbReference type="Gene3D" id="1.20.920.30">
    <property type="match status" value="1"/>
</dbReference>
<dbReference type="Gene3D" id="1.10.472.130">
    <property type="match status" value="1"/>
</dbReference>
<keyword evidence="5" id="KW-0677">Repeat</keyword>
<evidence type="ECO:0000256" key="13">
    <source>
        <dbReference type="SAM" id="MobiDB-lite"/>
    </source>
</evidence>
<dbReference type="InterPro" id="IPR042222">
    <property type="entry name" value="Dynein_2_N"/>
</dbReference>
<evidence type="ECO:0000256" key="3">
    <source>
        <dbReference type="ARBA" id="ARBA00022490"/>
    </source>
</evidence>
<evidence type="ECO:0000313" key="16">
    <source>
        <dbReference type="Proteomes" id="UP000018468"/>
    </source>
</evidence>
<feature type="region of interest" description="Disordered" evidence="13">
    <location>
        <begin position="967"/>
        <end position="989"/>
    </location>
</feature>
<feature type="compositionally biased region" description="Basic and acidic residues" evidence="13">
    <location>
        <begin position="453"/>
        <end position="463"/>
    </location>
</feature>
<dbReference type="Gene3D" id="1.10.8.710">
    <property type="match status" value="1"/>
</dbReference>
<dbReference type="Bgee" id="ENSLOCG00000017058">
    <property type="expression patterns" value="Expressed in testis and 1 other cell type or tissue"/>
</dbReference>
<dbReference type="InterPro" id="IPR041466">
    <property type="entry name" value="Dynein_AAA5_ext"/>
</dbReference>
<evidence type="ECO:0000256" key="2">
    <source>
        <dbReference type="ARBA" id="ARBA00008887"/>
    </source>
</evidence>
<evidence type="ECO:0000256" key="12">
    <source>
        <dbReference type="SAM" id="Coils"/>
    </source>
</evidence>
<keyword evidence="4" id="KW-0493">Microtubule</keyword>
<dbReference type="GO" id="GO:0005874">
    <property type="term" value="C:microtubule"/>
    <property type="evidence" value="ECO:0007669"/>
    <property type="project" value="UniProtKB-KW"/>
</dbReference>
<dbReference type="PANTHER" id="PTHR46532">
    <property type="entry name" value="MALE FERTILITY FACTOR KL5"/>
    <property type="match status" value="1"/>
</dbReference>
<dbReference type="InParanoid" id="W5NKB9"/>
<dbReference type="InterPro" id="IPR035699">
    <property type="entry name" value="AAA_6"/>
</dbReference>
<dbReference type="GO" id="GO:0005858">
    <property type="term" value="C:axonemal dynein complex"/>
    <property type="evidence" value="ECO:0000318"/>
    <property type="project" value="GO_Central"/>
</dbReference>
<dbReference type="OMA" id="LQVMSVT"/>
<dbReference type="Pfam" id="PF12775">
    <property type="entry name" value="AAA_7"/>
    <property type="match status" value="1"/>
</dbReference>
<proteinExistence type="inferred from homology"/>
<dbReference type="InterPro" id="IPR043157">
    <property type="entry name" value="Dynein_AAA1S"/>
</dbReference>
<evidence type="ECO:0000256" key="7">
    <source>
        <dbReference type="ARBA" id="ARBA00022840"/>
    </source>
</evidence>
<feature type="region of interest" description="Disordered" evidence="13">
    <location>
        <begin position="432"/>
        <end position="463"/>
    </location>
</feature>
<dbReference type="InterPro" id="IPR003593">
    <property type="entry name" value="AAA+_ATPase"/>
</dbReference>
<keyword evidence="3" id="KW-0963">Cytoplasm</keyword>
<feature type="domain" description="AAA+ ATPase" evidence="14">
    <location>
        <begin position="2743"/>
        <end position="2887"/>
    </location>
</feature>
<keyword evidence="8" id="KW-0243">Dynein</keyword>
<keyword evidence="11" id="KW-0206">Cytoskeleton</keyword>
<feature type="domain" description="AAA+ ATPase" evidence="14">
    <location>
        <begin position="2056"/>
        <end position="2211"/>
    </location>
</feature>